<comment type="caution">
    <text evidence="1">The sequence shown here is derived from an EMBL/GenBank/DDBJ whole genome shotgun (WGS) entry which is preliminary data.</text>
</comment>
<proteinExistence type="predicted"/>
<sequence>MEIDETLSKEKLLSAISEIFKVILISSKHEKKSSKFPPDYKISLNILKKQNTAQNGVAIFMIKVISSVNIKFISLLQAQSMPHLSDLMCSMQVIETESHLAIDFFDENEERHINSVIWIDTTAQNEVSVKIMKQKTSSGTNHSVLQMRIFMSITSVCECAIEVCELMERFKMMNPLVQFCLNMDFGGFLDFQLCNSVNVTVKQFNIYTGLETLDRKMLESFRPGSMVAQASETFNMKHVSSKYDSSILLSCIVGYLPLFGIDDLHTETQSRQDYTPGSIKIQMYGPHSVPLNMKLISDAILLQPHTLLPWNDFGFLVKRKFKCSTYNLRSAARQSVKDLLPLWTACDRFILVFHFILEYQELPAYLENEIAFIKEETELLAYIQEICQSTASLSVFKEAALSCMYLLMNQNKQLELELPMSLKRIEKTEECIMYEKMVPEVVNSLIGIFTRSTNTEFRSEVSRLIPTDTRISMADYLEKKLLRLRRTNPDVSKRSFPFLEECSTMFSNITSFQSANSTVQLASMPMLNDEPEDDVDNWNFTNTCSDQLNSLSTEHLIVCYGLDNNHLLGLSGLSDVHSLVKDVSSINTIPEAGDRTNGIASLATSPYTNSTCYKHSNKMSLVSEPRLKESMLTDTLSLNCKTSNIQCIESSTNSKQTMLSQNEGTNCAPQFKFSNHLNNLSKNDSVPLQRVHNQSMHLIQDTYNHAACQQDASCHINLPSSKRSGENSSFGSKVSDRYLELLDEEMEFVIRKRMLENMNITNNDALQLSETQGNVKKIKITPYKDILSNMKTQEIQMTEANAVKFDLSLTASPGKCVLQDETEWLDDSEITKWFAEMEN</sequence>
<reference evidence="1" key="2">
    <citation type="submission" date="2023-04" db="EMBL/GenBank/DDBJ databases">
        <authorList>
            <person name="Bu L."/>
            <person name="Lu L."/>
            <person name="Laidemitt M.R."/>
            <person name="Zhang S.M."/>
            <person name="Mutuku M."/>
            <person name="Mkoji G."/>
            <person name="Steinauer M."/>
            <person name="Loker E.S."/>
        </authorList>
    </citation>
    <scope>NUCLEOTIDE SEQUENCE</scope>
    <source>
        <strain evidence="1">KasaAsao</strain>
        <tissue evidence="1">Whole Snail</tissue>
    </source>
</reference>
<dbReference type="Proteomes" id="UP001233172">
    <property type="component" value="Unassembled WGS sequence"/>
</dbReference>
<keyword evidence="2" id="KW-1185">Reference proteome</keyword>
<evidence type="ECO:0000313" key="1">
    <source>
        <dbReference type="EMBL" id="KAK0052298.1"/>
    </source>
</evidence>
<name>A0AAD8BE40_BIOPF</name>
<dbReference type="EMBL" id="JASAOG010000096">
    <property type="protein sequence ID" value="KAK0052298.1"/>
    <property type="molecule type" value="Genomic_DNA"/>
</dbReference>
<evidence type="ECO:0000313" key="2">
    <source>
        <dbReference type="Proteomes" id="UP001233172"/>
    </source>
</evidence>
<reference evidence="1" key="1">
    <citation type="journal article" date="2023" name="PLoS Negl. Trop. Dis.">
        <title>A genome sequence for Biomphalaria pfeifferi, the major vector snail for the human-infecting parasite Schistosoma mansoni.</title>
        <authorList>
            <person name="Bu L."/>
            <person name="Lu L."/>
            <person name="Laidemitt M.R."/>
            <person name="Zhang S.M."/>
            <person name="Mutuku M."/>
            <person name="Mkoji G."/>
            <person name="Steinauer M."/>
            <person name="Loker E.S."/>
        </authorList>
    </citation>
    <scope>NUCLEOTIDE SEQUENCE</scope>
    <source>
        <strain evidence="1">KasaAsao</strain>
    </source>
</reference>
<dbReference type="AlphaFoldDB" id="A0AAD8BE40"/>
<organism evidence="1 2">
    <name type="scientific">Biomphalaria pfeifferi</name>
    <name type="common">Bloodfluke planorb</name>
    <name type="synonym">Freshwater snail</name>
    <dbReference type="NCBI Taxonomy" id="112525"/>
    <lineage>
        <taxon>Eukaryota</taxon>
        <taxon>Metazoa</taxon>
        <taxon>Spiralia</taxon>
        <taxon>Lophotrochozoa</taxon>
        <taxon>Mollusca</taxon>
        <taxon>Gastropoda</taxon>
        <taxon>Heterobranchia</taxon>
        <taxon>Euthyneura</taxon>
        <taxon>Panpulmonata</taxon>
        <taxon>Hygrophila</taxon>
        <taxon>Lymnaeoidea</taxon>
        <taxon>Planorbidae</taxon>
        <taxon>Biomphalaria</taxon>
    </lineage>
</organism>
<accession>A0AAD8BE40</accession>
<gene>
    <name evidence="1" type="ORF">Bpfe_018381</name>
</gene>
<protein>
    <submittedName>
        <fullName evidence="1">Uncharacterized protein</fullName>
    </submittedName>
</protein>